<reference evidence="1" key="1">
    <citation type="submission" date="2016-04" db="EMBL/GenBank/DDBJ databases">
        <authorList>
            <person name="Evans L.H."/>
            <person name="Alamgir A."/>
            <person name="Owens N."/>
            <person name="Weber N.D."/>
            <person name="Virtaneva K."/>
            <person name="Barbian K."/>
            <person name="Babar A."/>
            <person name="Rosenke K."/>
        </authorList>
    </citation>
    <scope>NUCLEOTIDE SEQUENCE</scope>
    <source>
        <strain evidence="1">86-2</strain>
        <strain evidence="2">92-3</strain>
    </source>
</reference>
<name>A0A212I7A1_9ENTR</name>
<organism evidence="1">
    <name type="scientific">uncultured Citrobacter sp</name>
    <dbReference type="NCBI Taxonomy" id="200446"/>
    <lineage>
        <taxon>Bacteria</taxon>
        <taxon>Pseudomonadati</taxon>
        <taxon>Pseudomonadota</taxon>
        <taxon>Gammaproteobacteria</taxon>
        <taxon>Enterobacterales</taxon>
        <taxon>Enterobacteriaceae</taxon>
        <taxon>Citrobacter</taxon>
        <taxon>environmental samples</taxon>
    </lineage>
</organism>
<dbReference type="AlphaFoldDB" id="A0A212I7A1"/>
<evidence type="ECO:0000313" key="2">
    <source>
        <dbReference type="EMBL" id="SBV63836.1"/>
    </source>
</evidence>
<proteinExistence type="predicted"/>
<sequence>MSEKNSRYDFFIFEHIKILL</sequence>
<dbReference type="EMBL" id="FLUA01000022">
    <property type="protein sequence ID" value="SBV62651.1"/>
    <property type="molecule type" value="Genomic_DNA"/>
</dbReference>
<gene>
    <name evidence="1" type="ORF">KL86CIT2_250048</name>
    <name evidence="2" type="ORF">KM92CIT3_40112</name>
</gene>
<dbReference type="EMBL" id="FLUB01000016">
    <property type="protein sequence ID" value="SBV63836.1"/>
    <property type="molecule type" value="Genomic_DNA"/>
</dbReference>
<protein>
    <submittedName>
        <fullName evidence="1">Uncharacterized protein</fullName>
    </submittedName>
</protein>
<accession>A0A212I7A1</accession>
<evidence type="ECO:0000313" key="1">
    <source>
        <dbReference type="EMBL" id="SBV62651.1"/>
    </source>
</evidence>